<evidence type="ECO:0000256" key="2">
    <source>
        <dbReference type="ARBA" id="ARBA00004644"/>
    </source>
</evidence>
<evidence type="ECO:0000256" key="10">
    <source>
        <dbReference type="ARBA" id="ARBA00023329"/>
    </source>
</evidence>
<keyword evidence="10" id="KW-0968">Cytoplasmic vesicle</keyword>
<sequence length="244" mass="25584">MVADQPVLRHPERDVDVSTRALAPERRAVLSRRSLWLAYATAGYNLLEGLVAIAAGAAASSTALIGFGLDSFVEVSSAAVVIWQFRSRVPEDRERLALRLIGLSFFALAAWVTFDALRSLLAGGDADASPVGIGLAVASLIAMPLLVAAKRRTGRELGSATVMADSTQTLLCTYLSAVLLVGLLLNALLGWPWADPIAALVIAGVAVREGVQAWRGEHCDDCAPVPVAETTGRASGCADNCCTN</sequence>
<keyword evidence="9 11" id="KW-0472">Membrane</keyword>
<evidence type="ECO:0000313" key="13">
    <source>
        <dbReference type="EMBL" id="GIJ34024.1"/>
    </source>
</evidence>
<reference evidence="13" key="1">
    <citation type="submission" date="2021-01" db="EMBL/GenBank/DDBJ databases">
        <title>Whole genome shotgun sequence of Verrucosispora sediminis NBRC 107745.</title>
        <authorList>
            <person name="Komaki H."/>
            <person name="Tamura T."/>
        </authorList>
    </citation>
    <scope>NUCLEOTIDE SEQUENCE</scope>
    <source>
        <strain evidence="13">NBRC 107745</strain>
    </source>
</reference>
<evidence type="ECO:0000256" key="9">
    <source>
        <dbReference type="ARBA" id="ARBA00023136"/>
    </source>
</evidence>
<evidence type="ECO:0000256" key="7">
    <source>
        <dbReference type="ARBA" id="ARBA00022989"/>
    </source>
</evidence>
<keyword evidence="6" id="KW-0862">Zinc</keyword>
<dbReference type="GO" id="GO:0031410">
    <property type="term" value="C:cytoplasmic vesicle"/>
    <property type="evidence" value="ECO:0007669"/>
    <property type="project" value="UniProtKB-KW"/>
</dbReference>
<protein>
    <submittedName>
        <fullName evidence="13">Conserved integral membrane protein</fullName>
    </submittedName>
</protein>
<proteinExistence type="inferred from homology"/>
<dbReference type="InterPro" id="IPR027469">
    <property type="entry name" value="Cation_efflux_TMD_sf"/>
</dbReference>
<keyword evidence="8" id="KW-0770">Synapse</keyword>
<evidence type="ECO:0000256" key="11">
    <source>
        <dbReference type="SAM" id="Phobius"/>
    </source>
</evidence>
<dbReference type="Gene3D" id="1.20.1510.10">
    <property type="entry name" value="Cation efflux protein transmembrane domain"/>
    <property type="match status" value="1"/>
</dbReference>
<feature type="transmembrane region" description="Helical" evidence="11">
    <location>
        <begin position="170"/>
        <end position="193"/>
    </location>
</feature>
<keyword evidence="14" id="KW-1185">Reference proteome</keyword>
<feature type="transmembrane region" description="Helical" evidence="11">
    <location>
        <begin position="36"/>
        <end position="58"/>
    </location>
</feature>
<evidence type="ECO:0000256" key="4">
    <source>
        <dbReference type="ARBA" id="ARBA00022692"/>
    </source>
</evidence>
<gene>
    <name evidence="13" type="ORF">Vse01_31720</name>
</gene>
<dbReference type="Pfam" id="PF01545">
    <property type="entry name" value="Cation_efflux"/>
    <property type="match status" value="1"/>
</dbReference>
<keyword evidence="4 11" id="KW-0812">Transmembrane</keyword>
<dbReference type="AlphaFoldDB" id="A0A9W5XKJ9"/>
<dbReference type="InterPro" id="IPR026765">
    <property type="entry name" value="Tmem163"/>
</dbReference>
<dbReference type="Proteomes" id="UP000607311">
    <property type="component" value="Unassembled WGS sequence"/>
</dbReference>
<comment type="similarity">
    <text evidence="3">Belongs to the TMEM163 family.</text>
</comment>
<comment type="caution">
    <text evidence="13">The sequence shown here is derived from an EMBL/GenBank/DDBJ whole genome shotgun (WGS) entry which is preliminary data.</text>
</comment>
<evidence type="ECO:0000256" key="8">
    <source>
        <dbReference type="ARBA" id="ARBA00023018"/>
    </source>
</evidence>
<evidence type="ECO:0000256" key="6">
    <source>
        <dbReference type="ARBA" id="ARBA00022833"/>
    </source>
</evidence>
<dbReference type="GO" id="GO:0008324">
    <property type="term" value="F:monoatomic cation transmembrane transporter activity"/>
    <property type="evidence" value="ECO:0007669"/>
    <property type="project" value="InterPro"/>
</dbReference>
<feature type="domain" description="Cation efflux protein transmembrane" evidence="12">
    <location>
        <begin position="45"/>
        <end position="211"/>
    </location>
</feature>
<dbReference type="PANTHER" id="PTHR31937:SF2">
    <property type="entry name" value="TRANSMEMBRANE PROTEIN 163"/>
    <property type="match status" value="1"/>
</dbReference>
<evidence type="ECO:0000313" key="14">
    <source>
        <dbReference type="Proteomes" id="UP000607311"/>
    </source>
</evidence>
<evidence type="ECO:0000256" key="1">
    <source>
        <dbReference type="ARBA" id="ARBA00004146"/>
    </source>
</evidence>
<dbReference type="GO" id="GO:0016020">
    <property type="term" value="C:membrane"/>
    <property type="evidence" value="ECO:0007669"/>
    <property type="project" value="InterPro"/>
</dbReference>
<dbReference type="EMBL" id="BOPD01000018">
    <property type="protein sequence ID" value="GIJ34024.1"/>
    <property type="molecule type" value="Genomic_DNA"/>
</dbReference>
<evidence type="ECO:0000256" key="5">
    <source>
        <dbReference type="ARBA" id="ARBA00022753"/>
    </source>
</evidence>
<dbReference type="SUPFAM" id="SSF161111">
    <property type="entry name" value="Cation efflux protein transmembrane domain-like"/>
    <property type="match status" value="1"/>
</dbReference>
<accession>A0A9W5XKJ9</accession>
<keyword evidence="5" id="KW-0967">Endosome</keyword>
<name>A0A9W5XKJ9_9ACTN</name>
<dbReference type="InterPro" id="IPR058533">
    <property type="entry name" value="Cation_efflux_TM"/>
</dbReference>
<organism evidence="13 14">
    <name type="scientific">Micromonospora sediminimaris</name>
    <dbReference type="NCBI Taxonomy" id="547162"/>
    <lineage>
        <taxon>Bacteria</taxon>
        <taxon>Bacillati</taxon>
        <taxon>Actinomycetota</taxon>
        <taxon>Actinomycetes</taxon>
        <taxon>Micromonosporales</taxon>
        <taxon>Micromonosporaceae</taxon>
        <taxon>Micromonospora</taxon>
    </lineage>
</organism>
<feature type="transmembrane region" description="Helical" evidence="11">
    <location>
        <begin position="129"/>
        <end position="149"/>
    </location>
</feature>
<evidence type="ECO:0000259" key="12">
    <source>
        <dbReference type="Pfam" id="PF01545"/>
    </source>
</evidence>
<feature type="transmembrane region" description="Helical" evidence="11">
    <location>
        <begin position="64"/>
        <end position="85"/>
    </location>
</feature>
<keyword evidence="7 11" id="KW-1133">Transmembrane helix</keyword>
<comment type="subcellular location">
    <subcellularLocation>
        <location evidence="2">Cytoplasmic vesicle</location>
        <location evidence="2">Secretory vesicle</location>
        <location evidence="2">Synaptic vesicle membrane</location>
        <topology evidence="2">Multi-pass membrane protein</topology>
    </subcellularLocation>
    <subcellularLocation>
        <location evidence="1">Early endosome membrane</location>
    </subcellularLocation>
</comment>
<feature type="transmembrane region" description="Helical" evidence="11">
    <location>
        <begin position="97"/>
        <end position="117"/>
    </location>
</feature>
<evidence type="ECO:0000256" key="3">
    <source>
        <dbReference type="ARBA" id="ARBA00008731"/>
    </source>
</evidence>
<dbReference type="PANTHER" id="PTHR31937">
    <property type="entry name" value="TRANSMEMBRANE PROTEIN 163"/>
    <property type="match status" value="1"/>
</dbReference>